<proteinExistence type="predicted"/>
<sequence>MVAHASQRRFGREHRAPRKPGYGPQAGLMKHRELRLCRRCPRGADDALELIKRLDRVVVTGQRERVIAIEYSLADHSFRSIERALRREGFQLDRSIGMRLIRAVLYFCEDTQLRNLRQPERLIKKSNEIYVQAWEHHPHGDHDDTPSELREYR</sequence>
<feature type="compositionally biased region" description="Basic residues" evidence="1">
    <location>
        <begin position="1"/>
        <end position="18"/>
    </location>
</feature>
<organism evidence="2 3">
    <name type="scientific">Methyloversatilis universalis (strain ATCC BAA-1314 / DSM 25237 / JCM 13912 / CCUG 52030 / FAM5)</name>
    <dbReference type="NCBI Taxonomy" id="1000565"/>
    <lineage>
        <taxon>Bacteria</taxon>
        <taxon>Pseudomonadati</taxon>
        <taxon>Pseudomonadota</taxon>
        <taxon>Betaproteobacteria</taxon>
        <taxon>Nitrosomonadales</taxon>
        <taxon>Sterolibacteriaceae</taxon>
        <taxon>Methyloversatilis</taxon>
    </lineage>
</organism>
<evidence type="ECO:0000256" key="1">
    <source>
        <dbReference type="SAM" id="MobiDB-lite"/>
    </source>
</evidence>
<keyword evidence="3" id="KW-1185">Reference proteome</keyword>
<comment type="caution">
    <text evidence="2">The sequence shown here is derived from an EMBL/GenBank/DDBJ whole genome shotgun (WGS) entry which is preliminary data.</text>
</comment>
<accession>F5RF54</accession>
<evidence type="ECO:0000313" key="3">
    <source>
        <dbReference type="Proteomes" id="UP000005019"/>
    </source>
</evidence>
<dbReference type="EMBL" id="AFHG01000053">
    <property type="protein sequence ID" value="EGK70710.1"/>
    <property type="molecule type" value="Genomic_DNA"/>
</dbReference>
<dbReference type="AlphaFoldDB" id="F5RF54"/>
<feature type="region of interest" description="Disordered" evidence="1">
    <location>
        <begin position="1"/>
        <end position="26"/>
    </location>
</feature>
<name>F5RF54_METUF</name>
<protein>
    <submittedName>
        <fullName evidence="2">Uncharacterized protein</fullName>
    </submittedName>
</protein>
<evidence type="ECO:0000313" key="2">
    <source>
        <dbReference type="EMBL" id="EGK70710.1"/>
    </source>
</evidence>
<dbReference type="Proteomes" id="UP000005019">
    <property type="component" value="Unassembled WGS sequence"/>
</dbReference>
<dbReference type="eggNOG" id="ENOG5032A39">
    <property type="taxonomic scope" value="Bacteria"/>
</dbReference>
<dbReference type="RefSeq" id="WP_008062995.1">
    <property type="nucleotide sequence ID" value="NZ_AFHG01000053.1"/>
</dbReference>
<gene>
    <name evidence="2" type="ORF">METUNv1_02931</name>
</gene>
<reference evidence="2 3" key="1">
    <citation type="journal article" date="2011" name="J. Bacteriol.">
        <title>Genome sequence of Methyloversatilis universalis FAM5T, a methylotrophic representative of the order Rhodocyclales.</title>
        <authorList>
            <person name="Kittichotirat W."/>
            <person name="Good N.M."/>
            <person name="Hall R."/>
            <person name="Bringel F."/>
            <person name="Lajus A."/>
            <person name="Medigue C."/>
            <person name="Smalley N.E."/>
            <person name="Beck D."/>
            <person name="Bumgarner R."/>
            <person name="Vuilleumier S."/>
            <person name="Kalyuzhnaya M.G."/>
        </authorList>
    </citation>
    <scope>NUCLEOTIDE SEQUENCE [LARGE SCALE GENOMIC DNA]</scope>
    <source>
        <strain evidence="3">ATCC BAA-1314 / JCM 13912 / FAM5</strain>
    </source>
</reference>
<dbReference type="STRING" id="1000565.METUNv1_02931"/>
<dbReference type="OrthoDB" id="8588195at2"/>
<feature type="region of interest" description="Disordered" evidence="1">
    <location>
        <begin position="134"/>
        <end position="153"/>
    </location>
</feature>